<dbReference type="EMBL" id="ACVB02000029">
    <property type="protein sequence ID" value="EEX73357.1"/>
    <property type="molecule type" value="Genomic_DNA"/>
</dbReference>
<gene>
    <name evidence="2" type="ORF">GCWU000323_02685</name>
</gene>
<accession>C9N1G4</accession>
<dbReference type="STRING" id="634994.GCWU000323_02685"/>
<name>C9N1G4_9FUSO</name>
<protein>
    <submittedName>
        <fullName evidence="2">Uncharacterized protein</fullName>
    </submittedName>
</protein>
<dbReference type="Proteomes" id="UP000006233">
    <property type="component" value="Unassembled WGS sequence"/>
</dbReference>
<evidence type="ECO:0000256" key="1">
    <source>
        <dbReference type="SAM" id="Phobius"/>
    </source>
</evidence>
<organism evidence="2 3">
    <name type="scientific">Leptotrichia hofstadii F0254</name>
    <dbReference type="NCBI Taxonomy" id="634994"/>
    <lineage>
        <taxon>Bacteria</taxon>
        <taxon>Fusobacteriati</taxon>
        <taxon>Fusobacteriota</taxon>
        <taxon>Fusobacteriia</taxon>
        <taxon>Fusobacteriales</taxon>
        <taxon>Leptotrichiaceae</taxon>
        <taxon>Leptotrichia</taxon>
    </lineage>
</organism>
<dbReference type="HOGENOM" id="CLU_2273879_0_0_0"/>
<dbReference type="AlphaFoldDB" id="C9N1G4"/>
<feature type="transmembrane region" description="Helical" evidence="1">
    <location>
        <begin position="37"/>
        <end position="57"/>
    </location>
</feature>
<feature type="transmembrane region" description="Helical" evidence="1">
    <location>
        <begin position="63"/>
        <end position="80"/>
    </location>
</feature>
<comment type="caution">
    <text evidence="2">The sequence shown here is derived from an EMBL/GenBank/DDBJ whole genome shotgun (WGS) entry which is preliminary data.</text>
</comment>
<evidence type="ECO:0000313" key="3">
    <source>
        <dbReference type="Proteomes" id="UP000006233"/>
    </source>
</evidence>
<sequence>MKKDKIGFLIFHIFFIVFVLFLKNVATFQNEALEMKFLECLLMGVYIYTFFTAKIYLEWLNSYMIFLYTLFLFNFTRIFLDIVNYREFGWATKFANFYFFMM</sequence>
<keyword evidence="1" id="KW-1133">Transmembrane helix</keyword>
<proteinExistence type="predicted"/>
<feature type="transmembrane region" description="Helical" evidence="1">
    <location>
        <begin position="6"/>
        <end position="25"/>
    </location>
</feature>
<keyword evidence="1" id="KW-0472">Membrane</keyword>
<keyword evidence="1" id="KW-0812">Transmembrane</keyword>
<dbReference type="RefSeq" id="WP_006805972.1">
    <property type="nucleotide sequence ID" value="NZ_GG700634.1"/>
</dbReference>
<reference evidence="2 3" key="1">
    <citation type="submission" date="2009-09" db="EMBL/GenBank/DDBJ databases">
        <authorList>
            <person name="Weinstock G."/>
            <person name="Sodergren E."/>
            <person name="Clifton S."/>
            <person name="Fulton L."/>
            <person name="Fulton B."/>
            <person name="Courtney L."/>
            <person name="Fronick C."/>
            <person name="Harrison M."/>
            <person name="Strong C."/>
            <person name="Farmer C."/>
            <person name="Delahaunty K."/>
            <person name="Markovic C."/>
            <person name="Hall O."/>
            <person name="Minx P."/>
            <person name="Tomlinson C."/>
            <person name="Mitreva M."/>
            <person name="Nelson J."/>
            <person name="Hou S."/>
            <person name="Wollam A."/>
            <person name="Pepin K.H."/>
            <person name="Johnson M."/>
            <person name="Bhonagiri V."/>
            <person name="Nash W.E."/>
            <person name="Warren W."/>
            <person name="Chinwalla A."/>
            <person name="Mardis E.R."/>
            <person name="Wilson R.K."/>
        </authorList>
    </citation>
    <scope>NUCLEOTIDE SEQUENCE [LARGE SCALE GENOMIC DNA]</scope>
    <source>
        <strain evidence="2 3">F0254</strain>
    </source>
</reference>
<evidence type="ECO:0000313" key="2">
    <source>
        <dbReference type="EMBL" id="EEX73357.1"/>
    </source>
</evidence>